<organism evidence="11 12">
    <name type="scientific">Aerophobetes bacterium</name>
    <dbReference type="NCBI Taxonomy" id="2030807"/>
    <lineage>
        <taxon>Bacteria</taxon>
        <taxon>Candidatus Aerophobota</taxon>
    </lineage>
</organism>
<dbReference type="CDD" id="cd18544">
    <property type="entry name" value="ABC_6TM_TmrA_like"/>
    <property type="match status" value="1"/>
</dbReference>
<dbReference type="InterPro" id="IPR036640">
    <property type="entry name" value="ABC1_TM_sf"/>
</dbReference>
<gene>
    <name evidence="11" type="ORF">DRJ00_03955</name>
</gene>
<dbReference type="InterPro" id="IPR011527">
    <property type="entry name" value="ABC1_TM_dom"/>
</dbReference>
<feature type="transmembrane region" description="Helical" evidence="8">
    <location>
        <begin position="33"/>
        <end position="52"/>
    </location>
</feature>
<dbReference type="EMBL" id="QMPZ01000041">
    <property type="protein sequence ID" value="RLE09535.1"/>
    <property type="molecule type" value="Genomic_DNA"/>
</dbReference>
<dbReference type="SUPFAM" id="SSF52540">
    <property type="entry name" value="P-loop containing nucleoside triphosphate hydrolases"/>
    <property type="match status" value="1"/>
</dbReference>
<keyword evidence="5 11" id="KW-0067">ATP-binding</keyword>
<dbReference type="SMART" id="SM00382">
    <property type="entry name" value="AAA"/>
    <property type="match status" value="1"/>
</dbReference>
<dbReference type="PANTHER" id="PTHR43394:SF1">
    <property type="entry name" value="ATP-BINDING CASSETTE SUB-FAMILY B MEMBER 10, MITOCHONDRIAL"/>
    <property type="match status" value="1"/>
</dbReference>
<feature type="transmembrane region" description="Helical" evidence="8">
    <location>
        <begin position="189"/>
        <end position="211"/>
    </location>
</feature>
<dbReference type="InterPro" id="IPR003439">
    <property type="entry name" value="ABC_transporter-like_ATP-bd"/>
</dbReference>
<dbReference type="Gene3D" id="1.20.1560.10">
    <property type="entry name" value="ABC transporter type 1, transmembrane domain"/>
    <property type="match status" value="2"/>
</dbReference>
<evidence type="ECO:0000313" key="12">
    <source>
        <dbReference type="Proteomes" id="UP000279422"/>
    </source>
</evidence>
<dbReference type="Proteomes" id="UP000279422">
    <property type="component" value="Unassembled WGS sequence"/>
</dbReference>
<dbReference type="AlphaFoldDB" id="A0A497E518"/>
<evidence type="ECO:0000256" key="1">
    <source>
        <dbReference type="ARBA" id="ARBA00004651"/>
    </source>
</evidence>
<proteinExistence type="predicted"/>
<evidence type="ECO:0000259" key="9">
    <source>
        <dbReference type="PROSITE" id="PS50893"/>
    </source>
</evidence>
<dbReference type="FunFam" id="3.40.50.300:FF:000287">
    <property type="entry name" value="Multidrug ABC transporter ATP-binding protein"/>
    <property type="match status" value="1"/>
</dbReference>
<evidence type="ECO:0000256" key="2">
    <source>
        <dbReference type="ARBA" id="ARBA00022448"/>
    </source>
</evidence>
<dbReference type="PROSITE" id="PS50929">
    <property type="entry name" value="ABC_TM1F"/>
    <property type="match status" value="1"/>
</dbReference>
<keyword evidence="7 8" id="KW-0472">Membrane</keyword>
<dbReference type="CDD" id="cd03254">
    <property type="entry name" value="ABCC_Glucan_exporter_like"/>
    <property type="match status" value="1"/>
</dbReference>
<dbReference type="GO" id="GO:0015421">
    <property type="term" value="F:ABC-type oligopeptide transporter activity"/>
    <property type="evidence" value="ECO:0007669"/>
    <property type="project" value="TreeGrafter"/>
</dbReference>
<feature type="transmembrane region" description="Helical" evidence="8">
    <location>
        <begin position="223"/>
        <end position="240"/>
    </location>
</feature>
<feature type="domain" description="ABC transmembrane type-1" evidence="10">
    <location>
        <begin position="178"/>
        <end position="433"/>
    </location>
</feature>
<accession>A0A497E518</accession>
<evidence type="ECO:0000256" key="4">
    <source>
        <dbReference type="ARBA" id="ARBA00022741"/>
    </source>
</evidence>
<evidence type="ECO:0000256" key="3">
    <source>
        <dbReference type="ARBA" id="ARBA00022692"/>
    </source>
</evidence>
<dbReference type="GO" id="GO:0005886">
    <property type="term" value="C:plasma membrane"/>
    <property type="evidence" value="ECO:0007669"/>
    <property type="project" value="UniProtKB-SubCell"/>
</dbReference>
<dbReference type="SUPFAM" id="SSF90123">
    <property type="entry name" value="ABC transporter transmembrane region"/>
    <property type="match status" value="1"/>
</dbReference>
<name>A0A497E518_UNCAE</name>
<sequence length="711" mass="82467">MMEDDYLEEKKLGAIYSFKLLKRLLKYVKRYKFLFLLATIITLFTAILDISLPYITKMAIDQCLVPSYAELEFSGKNALFENSIKRRYKEYLHPLKEDFYFIDLSRVRKEDKVDLEAKGYLSKERFLGIDLSKLTDEKKEKVLAIIRKYPSIFTQKSGQLFFISSENIKKIESSDLRLLREKDLSRLKFLCLIFFSILILSFFFNFAQIYLLQYSGQRIMYDMRVQIFSHLLLLPISFFDKNPIGRLVTRATNDVEAVNEMYTTVLVAGLKDVFLLAGILVVMFRMNPELTLLFLLFSPLMAYISFVFRVKARKAFREVRRKLAKLNAFTAESISGMRIIQLFTQEKTNLENFKRINHEKYMASMHQLLVFAIFRPLIEIIGASALALIIWQGGSRVITEALTLGGLTAFLSYAEMFFRPIRDIAEKFNILQSAMASSERIFQLLDQKREDRGKGKKIANLKGKIEFQNVWFSYKDEEWVLKDVSFTVMPGEKVALVGHTGGGKTSIISLLLRFYEFQKGKILLDGVDIRDLDLSFLRSQIGLVLQDTFLFSGDIKSNIRLRNSSISDEKLWEAARHTNAHIFIERLPGKYEAEVRERGAEFSQGQRQLLAFTRALAFDPKILILDEATANIDSETELLIQQSLKRLLLGRTSLIIAHRLSTVRDADKILVVHKGRIVEMGTHQELLRKKGYYHYLYKLQFKPFATSKMNR</sequence>
<feature type="transmembrane region" description="Helical" evidence="8">
    <location>
        <begin position="261"/>
        <end position="284"/>
    </location>
</feature>
<keyword evidence="4" id="KW-0547">Nucleotide-binding</keyword>
<feature type="transmembrane region" description="Helical" evidence="8">
    <location>
        <begin position="368"/>
        <end position="391"/>
    </location>
</feature>
<dbReference type="PANTHER" id="PTHR43394">
    <property type="entry name" value="ATP-DEPENDENT PERMEASE MDL1, MITOCHONDRIAL"/>
    <property type="match status" value="1"/>
</dbReference>
<dbReference type="GO" id="GO:0016887">
    <property type="term" value="F:ATP hydrolysis activity"/>
    <property type="evidence" value="ECO:0007669"/>
    <property type="project" value="InterPro"/>
</dbReference>
<keyword evidence="6 8" id="KW-1133">Transmembrane helix</keyword>
<dbReference type="InterPro" id="IPR039421">
    <property type="entry name" value="Type_1_exporter"/>
</dbReference>
<dbReference type="GO" id="GO:0005524">
    <property type="term" value="F:ATP binding"/>
    <property type="evidence" value="ECO:0007669"/>
    <property type="project" value="UniProtKB-KW"/>
</dbReference>
<feature type="domain" description="ABC transporter" evidence="9">
    <location>
        <begin position="465"/>
        <end position="699"/>
    </location>
</feature>
<dbReference type="Gene3D" id="3.40.50.300">
    <property type="entry name" value="P-loop containing nucleotide triphosphate hydrolases"/>
    <property type="match status" value="1"/>
</dbReference>
<comment type="subcellular location">
    <subcellularLocation>
        <location evidence="1">Cell membrane</location>
        <topology evidence="1">Multi-pass membrane protein</topology>
    </subcellularLocation>
</comment>
<feature type="transmembrane region" description="Helical" evidence="8">
    <location>
        <begin position="290"/>
        <end position="312"/>
    </location>
</feature>
<keyword evidence="2" id="KW-0813">Transport</keyword>
<evidence type="ECO:0000256" key="8">
    <source>
        <dbReference type="SAM" id="Phobius"/>
    </source>
</evidence>
<evidence type="ECO:0000256" key="7">
    <source>
        <dbReference type="ARBA" id="ARBA00023136"/>
    </source>
</evidence>
<dbReference type="PROSITE" id="PS50893">
    <property type="entry name" value="ABC_TRANSPORTER_2"/>
    <property type="match status" value="1"/>
</dbReference>
<evidence type="ECO:0000256" key="6">
    <source>
        <dbReference type="ARBA" id="ARBA00022989"/>
    </source>
</evidence>
<dbReference type="Pfam" id="PF00664">
    <property type="entry name" value="ABC_membrane"/>
    <property type="match status" value="1"/>
</dbReference>
<evidence type="ECO:0000259" key="10">
    <source>
        <dbReference type="PROSITE" id="PS50929"/>
    </source>
</evidence>
<protein>
    <submittedName>
        <fullName evidence="11">ABC transporter ATP-binding protein</fullName>
    </submittedName>
</protein>
<dbReference type="Pfam" id="PF00005">
    <property type="entry name" value="ABC_tran"/>
    <property type="match status" value="1"/>
</dbReference>
<keyword evidence="3 8" id="KW-0812">Transmembrane</keyword>
<evidence type="ECO:0000256" key="5">
    <source>
        <dbReference type="ARBA" id="ARBA00022840"/>
    </source>
</evidence>
<dbReference type="InterPro" id="IPR027417">
    <property type="entry name" value="P-loop_NTPase"/>
</dbReference>
<reference evidence="11 12" key="1">
    <citation type="submission" date="2018-06" db="EMBL/GenBank/DDBJ databases">
        <title>Extensive metabolic versatility and redundancy in microbially diverse, dynamic hydrothermal sediments.</title>
        <authorList>
            <person name="Dombrowski N."/>
            <person name="Teske A."/>
            <person name="Baker B.J."/>
        </authorList>
    </citation>
    <scope>NUCLEOTIDE SEQUENCE [LARGE SCALE GENOMIC DNA]</scope>
    <source>
        <strain evidence="11">B47_G16</strain>
    </source>
</reference>
<comment type="caution">
    <text evidence="11">The sequence shown here is derived from an EMBL/GenBank/DDBJ whole genome shotgun (WGS) entry which is preliminary data.</text>
</comment>
<dbReference type="InterPro" id="IPR003593">
    <property type="entry name" value="AAA+_ATPase"/>
</dbReference>
<evidence type="ECO:0000313" key="11">
    <source>
        <dbReference type="EMBL" id="RLE09535.1"/>
    </source>
</evidence>